<dbReference type="Gene3D" id="1.25.40.900">
    <property type="match status" value="1"/>
</dbReference>
<dbReference type="CDD" id="cd08977">
    <property type="entry name" value="SusD"/>
    <property type="match status" value="1"/>
</dbReference>
<keyword evidence="5" id="KW-0998">Cell outer membrane</keyword>
<dbReference type="GO" id="GO:0009279">
    <property type="term" value="C:cell outer membrane"/>
    <property type="evidence" value="ECO:0007669"/>
    <property type="project" value="UniProtKB-SubCell"/>
</dbReference>
<dbReference type="InterPro" id="IPR033985">
    <property type="entry name" value="SusD-like_N"/>
</dbReference>
<reference evidence="8 9" key="1">
    <citation type="submission" date="2018-04" db="EMBL/GenBank/DDBJ databases">
        <title>Chitinophaga fuyangensis sp. nov., isolated from soil in a chemical factory.</title>
        <authorList>
            <person name="Chen K."/>
        </authorList>
    </citation>
    <scope>NUCLEOTIDE SEQUENCE [LARGE SCALE GENOMIC DNA]</scope>
    <source>
        <strain evidence="8 9">LY-1</strain>
    </source>
</reference>
<evidence type="ECO:0000259" key="6">
    <source>
        <dbReference type="Pfam" id="PF07980"/>
    </source>
</evidence>
<comment type="subcellular location">
    <subcellularLocation>
        <location evidence="1">Cell outer membrane</location>
    </subcellularLocation>
</comment>
<accession>A0A2T7BQE0</accession>
<dbReference type="Gene3D" id="1.25.40.390">
    <property type="match status" value="1"/>
</dbReference>
<evidence type="ECO:0000256" key="1">
    <source>
        <dbReference type="ARBA" id="ARBA00004442"/>
    </source>
</evidence>
<dbReference type="OrthoDB" id="1080118at2"/>
<evidence type="ECO:0000259" key="7">
    <source>
        <dbReference type="Pfam" id="PF14322"/>
    </source>
</evidence>
<dbReference type="SUPFAM" id="SSF48452">
    <property type="entry name" value="TPR-like"/>
    <property type="match status" value="1"/>
</dbReference>
<dbReference type="Pfam" id="PF14322">
    <property type="entry name" value="SusD-like_3"/>
    <property type="match status" value="1"/>
</dbReference>
<evidence type="ECO:0000256" key="5">
    <source>
        <dbReference type="ARBA" id="ARBA00023237"/>
    </source>
</evidence>
<evidence type="ECO:0000256" key="3">
    <source>
        <dbReference type="ARBA" id="ARBA00022729"/>
    </source>
</evidence>
<proteinExistence type="inferred from homology"/>
<evidence type="ECO:0000256" key="4">
    <source>
        <dbReference type="ARBA" id="ARBA00023136"/>
    </source>
</evidence>
<comment type="similarity">
    <text evidence="2">Belongs to the SusD family.</text>
</comment>
<keyword evidence="9" id="KW-1185">Reference proteome</keyword>
<name>A0A2T7BQE0_9BACT</name>
<evidence type="ECO:0000256" key="2">
    <source>
        <dbReference type="ARBA" id="ARBA00006275"/>
    </source>
</evidence>
<dbReference type="InterPro" id="IPR011990">
    <property type="entry name" value="TPR-like_helical_dom_sf"/>
</dbReference>
<evidence type="ECO:0000313" key="9">
    <source>
        <dbReference type="Proteomes" id="UP000244450"/>
    </source>
</evidence>
<dbReference type="Pfam" id="PF07980">
    <property type="entry name" value="SusD_RagB"/>
    <property type="match status" value="1"/>
</dbReference>
<keyword evidence="4" id="KW-0472">Membrane</keyword>
<dbReference type="EMBL" id="QCYK01000001">
    <property type="protein sequence ID" value="PUZ29886.1"/>
    <property type="molecule type" value="Genomic_DNA"/>
</dbReference>
<comment type="caution">
    <text evidence="8">The sequence shown here is derived from an EMBL/GenBank/DDBJ whole genome shotgun (WGS) entry which is preliminary data.</text>
</comment>
<dbReference type="Gene3D" id="2.20.20.130">
    <property type="match status" value="1"/>
</dbReference>
<gene>
    <name evidence="8" type="ORF">DCC81_08450</name>
</gene>
<dbReference type="Proteomes" id="UP000244450">
    <property type="component" value="Unassembled WGS sequence"/>
</dbReference>
<organism evidence="8 9">
    <name type="scientific">Chitinophaga parva</name>
    <dbReference type="NCBI Taxonomy" id="2169414"/>
    <lineage>
        <taxon>Bacteria</taxon>
        <taxon>Pseudomonadati</taxon>
        <taxon>Bacteroidota</taxon>
        <taxon>Chitinophagia</taxon>
        <taxon>Chitinophagales</taxon>
        <taxon>Chitinophagaceae</taxon>
        <taxon>Chitinophaga</taxon>
    </lineage>
</organism>
<protein>
    <submittedName>
        <fullName evidence="8">RagB/SusD family nutrient uptake outer membrane protein</fullName>
    </submittedName>
</protein>
<dbReference type="AlphaFoldDB" id="A0A2T7BQE0"/>
<evidence type="ECO:0000313" key="8">
    <source>
        <dbReference type="EMBL" id="PUZ29886.1"/>
    </source>
</evidence>
<feature type="domain" description="RagB/SusD" evidence="6">
    <location>
        <begin position="320"/>
        <end position="445"/>
    </location>
</feature>
<sequence>MACSDKLDLKPNDELDASTAYETVPDLNKGLLGAYAGVSFSYVRNSALTSDECTLPADNTSGRNIDTYRWQLDASNTTITAPFEEDYVVIDRLNRVLAAADNVKVKAGEETTRDRYKAELLALRAYCHFDLLRNFAEAYHSGAMGVPYMLSSKISSPARDNYEVVLQDIRSDLHAAKELMPDDFTDVTRITKPAISAIQARVALYDNEWDSARIFSTEAIDAVPLASKAAFGKIWTDQGTEDVIWKNKRTTDDALYLGDIFYDYGNGVALYVPSFELLNTFDKTNDIRFPWVALPNPDNTPGLAPYIVNKYQPLADVTNLADIKLFRAGEMYLVRAEARAELSDLPGAADDLNTLRAARINGYTPVTLADKTAAIDAIYLERFKELAFEGHRYYDLRRRNMTITREPADVVNAAGAATLKPTDKGYVYPIPDAEMKANKNMRQNP</sequence>
<feature type="domain" description="SusD-like N-terminal" evidence="7">
    <location>
        <begin position="7"/>
        <end position="204"/>
    </location>
</feature>
<keyword evidence="3" id="KW-0732">Signal</keyword>
<dbReference type="InterPro" id="IPR012944">
    <property type="entry name" value="SusD_RagB_dom"/>
</dbReference>